<evidence type="ECO:0000313" key="11">
    <source>
        <dbReference type="EMBL" id="EGC16489.1"/>
    </source>
</evidence>
<dbReference type="GO" id="GO:0000049">
    <property type="term" value="F:tRNA binding"/>
    <property type="evidence" value="ECO:0007669"/>
    <property type="project" value="UniProtKB-UniRule"/>
</dbReference>
<dbReference type="Gene3D" id="3.20.20.70">
    <property type="entry name" value="Aldolase class I"/>
    <property type="match status" value="1"/>
</dbReference>
<feature type="site" description="Interacts with tRNA" evidence="9">
    <location>
        <position position="142"/>
    </location>
</feature>
<dbReference type="GO" id="GO:0102266">
    <property type="term" value="F:tRNA-dihydrouridine20a synthase activity"/>
    <property type="evidence" value="ECO:0007669"/>
    <property type="project" value="RHEA"/>
</dbReference>
<feature type="site" description="Interacts with tRNA; defines subfamily-specific binding signature" evidence="9">
    <location>
        <position position="348"/>
    </location>
</feature>
<keyword evidence="3 9" id="KW-0285">Flavoprotein</keyword>
<evidence type="ECO:0000256" key="5">
    <source>
        <dbReference type="ARBA" id="ARBA00022694"/>
    </source>
</evidence>
<comment type="catalytic activity">
    <reaction evidence="9">
        <text>5,6-dihydrouridine(20) in tRNA + NADP(+) = uridine(20) in tRNA + NADPH + H(+)</text>
        <dbReference type="Rhea" id="RHEA:53336"/>
        <dbReference type="Rhea" id="RHEA-COMP:13533"/>
        <dbReference type="Rhea" id="RHEA-COMP:13534"/>
        <dbReference type="ChEBI" id="CHEBI:15378"/>
        <dbReference type="ChEBI" id="CHEBI:57783"/>
        <dbReference type="ChEBI" id="CHEBI:58349"/>
        <dbReference type="ChEBI" id="CHEBI:65315"/>
        <dbReference type="ChEBI" id="CHEBI:74443"/>
        <dbReference type="EC" id="1.3.1.91"/>
    </reaction>
</comment>
<dbReference type="Pfam" id="PF01207">
    <property type="entry name" value="Dus"/>
    <property type="match status" value="1"/>
</dbReference>
<feature type="domain" description="DUS-like FMN-binding" evidence="10">
    <location>
        <begin position="60"/>
        <end position="357"/>
    </location>
</feature>
<dbReference type="GO" id="GO:0050660">
    <property type="term" value="F:flavin adenine dinucleotide binding"/>
    <property type="evidence" value="ECO:0007669"/>
    <property type="project" value="InterPro"/>
</dbReference>
<comment type="catalytic activity">
    <reaction evidence="9">
        <text>5,6-dihydrouridine(20) in tRNA + NAD(+) = uridine(20) in tRNA + NADH + H(+)</text>
        <dbReference type="Rhea" id="RHEA:53340"/>
        <dbReference type="Rhea" id="RHEA-COMP:13533"/>
        <dbReference type="Rhea" id="RHEA-COMP:13534"/>
        <dbReference type="ChEBI" id="CHEBI:15378"/>
        <dbReference type="ChEBI" id="CHEBI:57540"/>
        <dbReference type="ChEBI" id="CHEBI:57945"/>
        <dbReference type="ChEBI" id="CHEBI:65315"/>
        <dbReference type="ChEBI" id="CHEBI:74443"/>
        <dbReference type="EC" id="1.3.1.91"/>
    </reaction>
</comment>
<keyword evidence="8 9" id="KW-0560">Oxidoreductase</keyword>
<dbReference type="InterPro" id="IPR035587">
    <property type="entry name" value="DUS-like_FMN-bd"/>
</dbReference>
<evidence type="ECO:0000256" key="1">
    <source>
        <dbReference type="ARBA" id="ARBA00001917"/>
    </source>
</evidence>
<evidence type="ECO:0000256" key="3">
    <source>
        <dbReference type="ARBA" id="ARBA00022630"/>
    </source>
</evidence>
<evidence type="ECO:0000256" key="4">
    <source>
        <dbReference type="ARBA" id="ARBA00022643"/>
    </source>
</evidence>
<dbReference type="InterPro" id="IPR004653">
    <property type="entry name" value="DusA"/>
</dbReference>
<dbReference type="Proteomes" id="UP000004088">
    <property type="component" value="Unassembled WGS sequence"/>
</dbReference>
<accession>F0F1U8</accession>
<reference evidence="11 12" key="1">
    <citation type="submission" date="2011-01" db="EMBL/GenBank/DDBJ databases">
        <authorList>
            <person name="Muzny D."/>
            <person name="Qin X."/>
            <person name="Deng J."/>
            <person name="Jiang H."/>
            <person name="Liu Y."/>
            <person name="Qu J."/>
            <person name="Song X.-Z."/>
            <person name="Zhang L."/>
            <person name="Thornton R."/>
            <person name="Coyle M."/>
            <person name="Francisco L."/>
            <person name="Jackson L."/>
            <person name="Javaid M."/>
            <person name="Korchina V."/>
            <person name="Kovar C."/>
            <person name="Mata R."/>
            <person name="Mathew T."/>
            <person name="Ngo R."/>
            <person name="Nguyen L."/>
            <person name="Nguyen N."/>
            <person name="Okwuonu G."/>
            <person name="Ongeri F."/>
            <person name="Pham C."/>
            <person name="Simmons D."/>
            <person name="Wilczek-Boney K."/>
            <person name="Hale W."/>
            <person name="Jakkamsetti A."/>
            <person name="Pham P."/>
            <person name="Ruth R."/>
            <person name="San Lucas F."/>
            <person name="Warren J."/>
            <person name="Zhang J."/>
            <person name="Zhao Z."/>
            <person name="Zhou C."/>
            <person name="Zhu D."/>
            <person name="Lee S."/>
            <person name="Bess C."/>
            <person name="Blankenburg K."/>
            <person name="Forbes L."/>
            <person name="Fu Q."/>
            <person name="Gubbala S."/>
            <person name="Hirani K."/>
            <person name="Jayaseelan J.C."/>
            <person name="Lara F."/>
            <person name="Munidasa M."/>
            <person name="Palculict T."/>
            <person name="Patil S."/>
            <person name="Pu L.-L."/>
            <person name="Saada N."/>
            <person name="Tang L."/>
            <person name="Weissenberger G."/>
            <person name="Zhu Y."/>
            <person name="Hemphill L."/>
            <person name="Shang Y."/>
            <person name="Youmans B."/>
            <person name="Ayvaz T."/>
            <person name="Ross M."/>
            <person name="Santibanez J."/>
            <person name="Aqrawi P."/>
            <person name="Gross S."/>
            <person name="Joshi V."/>
            <person name="Fowler G."/>
            <person name="Nazareth L."/>
            <person name="Reid J."/>
            <person name="Worley K."/>
            <person name="Petrosino J."/>
            <person name="Highlander S."/>
            <person name="Gibbs R."/>
        </authorList>
    </citation>
    <scope>NUCLEOTIDE SEQUENCE [LARGE SCALE GENOMIC DNA]</scope>
    <source>
        <strain evidence="11 12">ATCC 33394</strain>
    </source>
</reference>
<dbReference type="EMBL" id="AEWV01000041">
    <property type="protein sequence ID" value="EGC16489.1"/>
    <property type="molecule type" value="Genomic_DNA"/>
</dbReference>
<dbReference type="NCBIfam" id="NF008774">
    <property type="entry name" value="PRK11815.1"/>
    <property type="match status" value="1"/>
</dbReference>
<dbReference type="CDD" id="cd02801">
    <property type="entry name" value="DUS_like_FMN"/>
    <property type="match status" value="1"/>
</dbReference>
<feature type="site" description="Interacts with tRNA" evidence="9">
    <location>
        <position position="233"/>
    </location>
</feature>
<sequence length="383" mass="43365">MQQDPKALSSSHRKGAACKIPMPRPSAGCFAQSAQLLYHAHPFPPPHSLMNTLPKHTLSVAPMLDWTDRHYRYMARQITRHTWLYTEMVNAGAIVFGDPDRFLARNECENPVALQLGGSEPNLLAQAARKAAEYGYDEINLNCGCPSPRVQKGAFGACLMLDAPLVADCLNAMQDAAPDTAVTVKHRIGIDRQTEYAPLADFVGHLVRHTPCRTFVVHARNAWLDGLSPKENREVPPLRYELVYRLKQEFPDLEIIINGGIRTNEDIALHLQHVDGVMVGREAYHNPFVMHDWDRLFYREKQPAPERDEIVQRLYEYAQQQLSKNQGTILRHMARHYLGLLHGLPKARVWRRMLSDADLLRPNRPELILQAWQACGGNGTAQP</sequence>
<comment type="catalytic activity">
    <reaction evidence="9">
        <text>5,6-dihydrouridine(20a) in tRNA + NAD(+) = uridine(20a) in tRNA + NADH + H(+)</text>
        <dbReference type="Rhea" id="RHEA:53348"/>
        <dbReference type="Rhea" id="RHEA-COMP:13535"/>
        <dbReference type="Rhea" id="RHEA-COMP:13536"/>
        <dbReference type="ChEBI" id="CHEBI:15378"/>
        <dbReference type="ChEBI" id="CHEBI:57540"/>
        <dbReference type="ChEBI" id="CHEBI:57945"/>
        <dbReference type="ChEBI" id="CHEBI:65315"/>
        <dbReference type="ChEBI" id="CHEBI:74443"/>
    </reaction>
</comment>
<protein>
    <recommendedName>
        <fullName evidence="9">tRNA-dihydrouridine(20/20a) synthase</fullName>
        <ecNumber evidence="9">1.3.1.91</ecNumber>
    </recommendedName>
    <alternativeName>
        <fullName evidence="9">U20-specific dihydrouridine synthase</fullName>
        <shortName evidence="9">U20-specific Dus</shortName>
    </alternativeName>
    <alternativeName>
        <fullName evidence="9">tRNA-dihydrouridine synthase A</fullName>
    </alternativeName>
</protein>
<keyword evidence="6 9" id="KW-0521">NADP</keyword>
<name>F0F1U8_9NEIS</name>
<dbReference type="PROSITE" id="PS01136">
    <property type="entry name" value="UPF0034"/>
    <property type="match status" value="1"/>
</dbReference>
<feature type="site" description="Interacts with tRNA; defines subfamily-specific binding signature" evidence="9">
    <location>
        <position position="351"/>
    </location>
</feature>
<dbReference type="STRING" id="888741.HMPREF9098_2083"/>
<keyword evidence="7 9" id="KW-0694">RNA-binding</keyword>
<dbReference type="InterPro" id="IPR018517">
    <property type="entry name" value="tRNA_hU_synthase_CS"/>
</dbReference>
<comment type="function">
    <text evidence="9">Catalyzes the synthesis of 5,6-dihydrouridine (D), a modified base found in the D-loop of most tRNAs, via the reduction of the C5-C6 double bond in target uridines. Specifically modifies U20 and U20a in tRNAs.</text>
</comment>
<comment type="similarity">
    <text evidence="9">Belongs to the Dus family. DusA subfamily.</text>
</comment>
<gene>
    <name evidence="9 11" type="primary">dusA</name>
    <name evidence="11" type="ORF">HMPREF9098_2083</name>
</gene>
<keyword evidence="5 9" id="KW-0819">tRNA processing</keyword>
<feature type="binding site" evidence="9">
    <location>
        <begin position="62"/>
        <end position="64"/>
    </location>
    <ligand>
        <name>FMN</name>
        <dbReference type="ChEBI" id="CHEBI:58210"/>
    </ligand>
</feature>
<dbReference type="EC" id="1.3.1.91" evidence="9"/>
<feature type="binding site" evidence="9">
    <location>
        <begin position="280"/>
        <end position="281"/>
    </location>
    <ligand>
        <name>FMN</name>
        <dbReference type="ChEBI" id="CHEBI:58210"/>
    </ligand>
</feature>
<keyword evidence="12" id="KW-1185">Reference proteome</keyword>
<dbReference type="HAMAP" id="MF_02041">
    <property type="entry name" value="DusA_subfam"/>
    <property type="match status" value="1"/>
</dbReference>
<evidence type="ECO:0000256" key="7">
    <source>
        <dbReference type="ARBA" id="ARBA00022884"/>
    </source>
</evidence>
<evidence type="ECO:0000256" key="6">
    <source>
        <dbReference type="ARBA" id="ARBA00022857"/>
    </source>
</evidence>
<feature type="binding site" evidence="9">
    <location>
        <position position="218"/>
    </location>
    <ligand>
        <name>FMN</name>
        <dbReference type="ChEBI" id="CHEBI:58210"/>
    </ligand>
</feature>
<comment type="caution">
    <text evidence="11">The sequence shown here is derived from an EMBL/GenBank/DDBJ whole genome shotgun (WGS) entry which is preliminary data.</text>
</comment>
<dbReference type="SUPFAM" id="SSF51395">
    <property type="entry name" value="FMN-linked oxidoreductases"/>
    <property type="match status" value="1"/>
</dbReference>
<keyword evidence="2 9" id="KW-0820">tRNA-binding</keyword>
<evidence type="ECO:0000313" key="12">
    <source>
        <dbReference type="Proteomes" id="UP000004088"/>
    </source>
</evidence>
<dbReference type="NCBIfam" id="TIGR00742">
    <property type="entry name" value="yjbN"/>
    <property type="match status" value="1"/>
</dbReference>
<dbReference type="HOGENOM" id="CLU_013299_2_1_4"/>
<feature type="active site" description="Proton donor" evidence="9">
    <location>
        <position position="145"/>
    </location>
</feature>
<feature type="site" description="Interacts with tRNA; defines subfamily-specific binding signature" evidence="9">
    <location>
        <position position="230"/>
    </location>
</feature>
<dbReference type="GO" id="GO:0010181">
    <property type="term" value="F:FMN binding"/>
    <property type="evidence" value="ECO:0007669"/>
    <property type="project" value="UniProtKB-UniRule"/>
</dbReference>
<evidence type="ECO:0000256" key="2">
    <source>
        <dbReference type="ARBA" id="ARBA00022555"/>
    </source>
</evidence>
<evidence type="ECO:0000256" key="8">
    <source>
        <dbReference type="ARBA" id="ARBA00023002"/>
    </source>
</evidence>
<dbReference type="AlphaFoldDB" id="F0F1U8"/>
<feature type="binding site" evidence="9">
    <location>
        <position position="115"/>
    </location>
    <ligand>
        <name>FMN</name>
        <dbReference type="ChEBI" id="CHEBI:58210"/>
    </ligand>
</feature>
<comment type="cofactor">
    <cofactor evidence="1 9">
        <name>FMN</name>
        <dbReference type="ChEBI" id="CHEBI:58210"/>
    </cofactor>
</comment>
<organism evidence="11 12">
    <name type="scientific">Kingella denitrificans ATCC 33394</name>
    <dbReference type="NCBI Taxonomy" id="888741"/>
    <lineage>
        <taxon>Bacteria</taxon>
        <taxon>Pseudomonadati</taxon>
        <taxon>Pseudomonadota</taxon>
        <taxon>Betaproteobacteria</taxon>
        <taxon>Neisseriales</taxon>
        <taxon>Neisseriaceae</taxon>
        <taxon>Kingella</taxon>
    </lineage>
</organism>
<dbReference type="GO" id="GO:0102264">
    <property type="term" value="F:tRNA-dihydrouridine20 synthase activity"/>
    <property type="evidence" value="ECO:0007669"/>
    <property type="project" value="UniProtKB-EC"/>
</dbReference>
<proteinExistence type="inferred from homology"/>
<dbReference type="Gene3D" id="1.20.120.1460">
    <property type="match status" value="1"/>
</dbReference>
<keyword evidence="4 9" id="KW-0288">FMN</keyword>
<dbReference type="PANTHER" id="PTHR42907:SF1">
    <property type="entry name" value="FMN-LINKED OXIDOREDUCTASES SUPERFAMILY PROTEIN"/>
    <property type="match status" value="1"/>
</dbReference>
<feature type="binding site" evidence="9">
    <location>
        <begin position="258"/>
        <end position="260"/>
    </location>
    <ligand>
        <name>FMN</name>
        <dbReference type="ChEBI" id="CHEBI:58210"/>
    </ligand>
</feature>
<evidence type="ECO:0000259" key="10">
    <source>
        <dbReference type="Pfam" id="PF01207"/>
    </source>
</evidence>
<evidence type="ECO:0000256" key="9">
    <source>
        <dbReference type="HAMAP-Rule" id="MF_02041"/>
    </source>
</evidence>
<dbReference type="InterPro" id="IPR013785">
    <property type="entry name" value="Aldolase_TIM"/>
</dbReference>
<dbReference type="PANTHER" id="PTHR42907">
    <property type="entry name" value="FMN-LINKED OXIDOREDUCTASES SUPERFAMILY PROTEIN"/>
    <property type="match status" value="1"/>
</dbReference>
<comment type="catalytic activity">
    <reaction evidence="9">
        <text>5,6-dihydrouridine(20a) in tRNA + NADP(+) = uridine(20a) in tRNA + NADPH + H(+)</text>
        <dbReference type="Rhea" id="RHEA:53344"/>
        <dbReference type="Rhea" id="RHEA-COMP:13535"/>
        <dbReference type="Rhea" id="RHEA-COMP:13536"/>
        <dbReference type="ChEBI" id="CHEBI:15378"/>
        <dbReference type="ChEBI" id="CHEBI:57783"/>
        <dbReference type="ChEBI" id="CHEBI:58349"/>
        <dbReference type="ChEBI" id="CHEBI:65315"/>
        <dbReference type="ChEBI" id="CHEBI:74443"/>
    </reaction>
</comment>
<feature type="binding site" evidence="9">
    <location>
        <position position="185"/>
    </location>
    <ligand>
        <name>FMN</name>
        <dbReference type="ChEBI" id="CHEBI:58210"/>
    </ligand>
</feature>